<dbReference type="SUPFAM" id="SSF54695">
    <property type="entry name" value="POZ domain"/>
    <property type="match status" value="1"/>
</dbReference>
<name>A0AAD2HNR8_9AGAR</name>
<sequence>MASSFGEYALPTDTLAAILAAYPFSIGLFRELLQNSDDARASKQVFVLDKRTFGTATLVDTHAKLRGTQGPAVLAYNDALFEDGDWEALQSIHRSSKKTDTSKIGKYGIGFRSCYHITDNPEILSGPHLAILDPHHYFAPTGGVKVDFTAQDAQYHDQLDAFEFFLPSDSRTQPFSGSIIRLPLRLPGAESSISSKSVDASEIRQLFDDFVREEIGISLLFLKHVREVEVHEISEDGTKRCLARTSIRRDQGRTVAGTNQDQHHSFKCTVSVDSAAHGQSDKPWRIVHSFYPEAQSTSLLALRIGQDPRPILAKHKLLSEMAVAIPLSIVEASESDGRLFTYLPLPLKTGFPVHVHALFALTQSRQNLNNGGEVGIVKGSADSILVEWNHILFENFLPCTWAILLQALLQEDALEHVFRAWPSEQAVVFGGDSAYWQSLPAKLLSHIIASASPVWPLVGGSFAVLDASVLVTGADTDAETLAALTNAGLRITQLPQYILRLLGGSQARYVTLSPKMAYQQLCGHQTEIHALDSDSRLVVLRYLVRDKVLDYIADLPLVPLVNGGFVTLKRRSETTSKVYTMMEQGEADVFKQMDELAIALSSLPQQAIDVLRTSGPALLNVSILTPAIVASYLQSSPLGFDLTKRTDGKLSYPLFFWLTAFWSWLGTWHARNDLYPLVSSLYLVPTHNGVEAPAVGVFTDAGIDPGLVPIYKSLGLSLLHASFSDDALKGLSEYPLVLKSLSDIHLVLDRITLTAGLALELQPVQAHALSKHMVDCVLQLGSQTPLTPTQTQKLRSLPIFPLLSATTEPPSPEKSYSVFRLPTLHRRAKSVAAPVILQSIPDDTLVVGVPGTEDTSALIPDVAKYAFLDGANADLHLLQHLTPSKVVPLTAPDLLEIAVEHFAAQTKTLRAALLEHLVKSRASLPPSLFETLRDTEFVQVANGRMQAPRRVIDPSKTDLVALFSDDKSRIPVLHPDDAPIISQLRQLDLLISALDVDIVRERIAYISSRSEVAESRTLAVQMLSLIHATSSLDCSTLEISPELRWLPTNRGLVGSADCYDHVMQIELFDEVLAVLDRNAPVSPSLRVALKWDRPVSFDILLSQLRTIAHSGQPSTLKLDRLIRELSTRALDDKQVEVLQEIVSEKRWIPIASNLVVKTEHAVFQSTSGLPGFHQIPFGLGDRPETKAFLSKMGCTDRPSAPILLTELKSLEARSRSRDIVNQALLVLAALAADLKSVSRSDLLVPDTTGILRPISQVYFNDVGERACLIDLGTATHIAHPKLSDDLSKQLLMDRLGFKSVELSPGIDMGETLTTTIRNTLKQYSEAQICSEFLANAADAGASSFAIMVDEKNAPTEKLLAGSMAAFQTGGALVLWNSGVFTSKDFDGICRTGVGGKEGKTNTIGQFGLGALSMFHFTEMAMVVSGSQVLFLDPSKSHLPIQGRASLLLPLEQLKRWYPDHLQAIQGLFGFNINSKAAYNGTIFRLPFRRNAHLNPNSIISNVTKYTTQYIRERILRPWYETAKLSLLFTKLERISTSCRTAAGRETADWSISAFHEPAKAVFNFRTHIVHVKFEDSRSTDDYRVVSTAMPLKDIPSEFLPLIEPHRLRSPVVVGMAAPMDASTSPITNTQRSRLFSTLPLPMSTSLPVHVTASFILTPDRRHIRLDDYANLESKYNSWLLATVAPPLYLFLLEDLLRGRMSNGQWWPGNYAGQHEDPVSKHLLDAFYSAAHLGTTKRRICASVFEAGEQLKPSEVLLGWDEPGCVTKILSRLNAPHVVMLPQKVRERCAAVMKKVDQTLVREELLAKTRSFVGLYSKGEINVKDIEGLVEFLAKDQLGKWAGLPLVPLRDGKLGTLALQATTTTNFHVWKPVFPDRVLFPAEFLVQPEFGVVAEKAWPKSTSLNVVKLDYLGIEQLLKEQLSNSDEKQLKPEDEAWVQLFWAEYPHFGIDPKNNNTMQLRYPLVRTTKPGQYISLSKCWTNSVLIATSNDPAWLCAALTDLGACVVQRENKELLPKALRELLKSQQSMNFERVLDYFQTVESSLSSRFAKLDPALHAQLAEWARGKTVSTPERLIPIASQLPIWKKLQRGSSDQKPQLHTAMDLKMLPFGIGKDVASRFMGVPTVEHNVSLVHLKVTPMPFNQFWYHLKLPQKLTVEDQTVYKQLLGVLPANFTFNGDSILVPNGNRDLVKANTLYARHALFIAAFGSDLSAEHFILDSFRDLEPRLVPLGLKSHSNLDFDMFSVCARAIQAEMDKPQIIARARVVFRAYGEDMSLRMERGGWKTFDEFRFIPRETLRRRTMGIENSSRYVKPIPRLMTPSESLLADHEAVCWTQRGVLLESPHERLLVANPTFGQPTAREVVEHLRVLALQVAQDLPSDIYVLSDLQATYEWLDDHQHLAEEIIVEMHDQPLFLNVDDPRTERWVWHCADEMFFNILDGGDLKSVKKFLVPWRDLLSVAGVDDIVNAPVPATERSSVETQLQMLRDGFQSMRVQGLLTDVVFVSEPTSTDAEDGTRFPAHRAFLAPMSEYLNDLFCGSFTESGPGTADDPIEVDLEYSALTVEAVLDFMYQAKAPSVEKLADLLDLMDLSNYWGLSELCQLVQAKIISNNQISPATYEEVLARATALDAALLLAACTFFENANRDAILRLKGEATGKRRESRRIPIKAGSASRKSMAVSETSSSSGSRLLSLKPPTAKKVAKGFFKGLRKVGDSWDFLS</sequence>
<dbReference type="InterPro" id="IPR011333">
    <property type="entry name" value="SKP1/BTB/POZ_sf"/>
</dbReference>
<dbReference type="InterPro" id="IPR052972">
    <property type="entry name" value="Sacsin_chaperone_reg"/>
</dbReference>
<proteinExistence type="predicted"/>
<dbReference type="CDD" id="cd18186">
    <property type="entry name" value="BTB_POZ_ZBTB_KLHL-like"/>
    <property type="match status" value="1"/>
</dbReference>
<keyword evidence="4" id="KW-1185">Reference proteome</keyword>
<dbReference type="Gene3D" id="3.30.710.10">
    <property type="entry name" value="Potassium Channel Kv1.1, Chain A"/>
    <property type="match status" value="1"/>
</dbReference>
<dbReference type="SMART" id="SM00225">
    <property type="entry name" value="BTB"/>
    <property type="match status" value="1"/>
</dbReference>
<protein>
    <recommendedName>
        <fullName evidence="2">BTB domain-containing protein</fullName>
    </recommendedName>
</protein>
<dbReference type="EMBL" id="CAVNYO010000421">
    <property type="protein sequence ID" value="CAK5278239.1"/>
    <property type="molecule type" value="Genomic_DNA"/>
</dbReference>
<dbReference type="Pfam" id="PF00651">
    <property type="entry name" value="BTB"/>
    <property type="match status" value="1"/>
</dbReference>
<dbReference type="PANTHER" id="PTHR15600:SF42">
    <property type="entry name" value="SACSIN"/>
    <property type="match status" value="1"/>
</dbReference>
<dbReference type="InterPro" id="IPR000210">
    <property type="entry name" value="BTB/POZ_dom"/>
</dbReference>
<dbReference type="GO" id="GO:0030544">
    <property type="term" value="F:Hsp70 protein binding"/>
    <property type="evidence" value="ECO:0007669"/>
    <property type="project" value="TreeGrafter"/>
</dbReference>
<dbReference type="SUPFAM" id="SSF55874">
    <property type="entry name" value="ATPase domain of HSP90 chaperone/DNA topoisomerase II/histidine kinase"/>
    <property type="match status" value="2"/>
</dbReference>
<organism evidence="3 4">
    <name type="scientific">Mycena citricolor</name>
    <dbReference type="NCBI Taxonomy" id="2018698"/>
    <lineage>
        <taxon>Eukaryota</taxon>
        <taxon>Fungi</taxon>
        <taxon>Dikarya</taxon>
        <taxon>Basidiomycota</taxon>
        <taxon>Agaricomycotina</taxon>
        <taxon>Agaricomycetes</taxon>
        <taxon>Agaricomycetidae</taxon>
        <taxon>Agaricales</taxon>
        <taxon>Marasmiineae</taxon>
        <taxon>Mycenaceae</taxon>
        <taxon>Mycena</taxon>
    </lineage>
</organism>
<evidence type="ECO:0000259" key="2">
    <source>
        <dbReference type="PROSITE" id="PS50097"/>
    </source>
</evidence>
<dbReference type="NCBIfam" id="NF047352">
    <property type="entry name" value="P_loop_sacsin"/>
    <property type="match status" value="1"/>
</dbReference>
<evidence type="ECO:0000313" key="4">
    <source>
        <dbReference type="Proteomes" id="UP001295794"/>
    </source>
</evidence>
<dbReference type="PROSITE" id="PS50097">
    <property type="entry name" value="BTB"/>
    <property type="match status" value="1"/>
</dbReference>
<evidence type="ECO:0000256" key="1">
    <source>
        <dbReference type="SAM" id="MobiDB-lite"/>
    </source>
</evidence>
<feature type="region of interest" description="Disordered" evidence="1">
    <location>
        <begin position="2660"/>
        <end position="2692"/>
    </location>
</feature>
<evidence type="ECO:0000313" key="3">
    <source>
        <dbReference type="EMBL" id="CAK5278239.1"/>
    </source>
</evidence>
<dbReference type="InterPro" id="IPR036890">
    <property type="entry name" value="HATPase_C_sf"/>
</dbReference>
<accession>A0AAD2HNR8</accession>
<dbReference type="Proteomes" id="UP001295794">
    <property type="component" value="Unassembled WGS sequence"/>
</dbReference>
<comment type="caution">
    <text evidence="3">The sequence shown here is derived from an EMBL/GenBank/DDBJ whole genome shotgun (WGS) entry which is preliminary data.</text>
</comment>
<dbReference type="PANTHER" id="PTHR15600">
    <property type="entry name" value="SACSIN"/>
    <property type="match status" value="1"/>
</dbReference>
<dbReference type="Pfam" id="PF25794">
    <property type="entry name" value="SACS"/>
    <property type="match status" value="2"/>
</dbReference>
<dbReference type="InterPro" id="IPR058210">
    <property type="entry name" value="SACS/Nov_dom"/>
</dbReference>
<gene>
    <name evidence="3" type="ORF">MYCIT1_LOCUS27530</name>
</gene>
<feature type="domain" description="BTB" evidence="2">
    <location>
        <begin position="2499"/>
        <end position="2579"/>
    </location>
</feature>
<feature type="compositionally biased region" description="Low complexity" evidence="1">
    <location>
        <begin position="2676"/>
        <end position="2692"/>
    </location>
</feature>
<reference evidence="3" key="1">
    <citation type="submission" date="2023-11" db="EMBL/GenBank/DDBJ databases">
        <authorList>
            <person name="De Vega J J."/>
            <person name="De Vega J J."/>
        </authorList>
    </citation>
    <scope>NUCLEOTIDE SEQUENCE</scope>
</reference>